<dbReference type="EMBL" id="QMIF01000004">
    <property type="protein sequence ID" value="TVM34464.1"/>
    <property type="molecule type" value="Genomic_DNA"/>
</dbReference>
<evidence type="ECO:0000313" key="3">
    <source>
        <dbReference type="EMBL" id="TVM34464.1"/>
    </source>
</evidence>
<dbReference type="AlphaFoldDB" id="A0A6P1ZHG8"/>
<protein>
    <submittedName>
        <fullName evidence="2">Glycosyltransferase family 2 protein</fullName>
    </submittedName>
</protein>
<evidence type="ECO:0000259" key="1">
    <source>
        <dbReference type="Pfam" id="PF00535"/>
    </source>
</evidence>
<dbReference type="InterPro" id="IPR029044">
    <property type="entry name" value="Nucleotide-diphossugar_trans"/>
</dbReference>
<reference evidence="3 4" key="1">
    <citation type="submission" date="2018-06" db="EMBL/GenBank/DDBJ databases">
        <title>Complete genome of Desulfovibrio marinus P48SEP.</title>
        <authorList>
            <person name="Crispim J.S."/>
            <person name="Vidigal P.M.P."/>
            <person name="Silva L.C.F."/>
            <person name="Araujo L.C."/>
            <person name="Laguardia C.N."/>
            <person name="Dias R.S."/>
            <person name="Sousa M.P."/>
            <person name="Paula S.O."/>
            <person name="Silva C."/>
        </authorList>
    </citation>
    <scope>NUCLEOTIDE SEQUENCE [LARGE SCALE GENOMIC DNA]</scope>
    <source>
        <strain evidence="3 4">P48SEP</strain>
    </source>
</reference>
<dbReference type="CDD" id="cd00761">
    <property type="entry name" value="Glyco_tranf_GTA_type"/>
    <property type="match status" value="1"/>
</dbReference>
<evidence type="ECO:0000313" key="5">
    <source>
        <dbReference type="Proteomes" id="UP000503251"/>
    </source>
</evidence>
<dbReference type="Proteomes" id="UP000503251">
    <property type="component" value="Chromosome"/>
</dbReference>
<dbReference type="SUPFAM" id="SSF53448">
    <property type="entry name" value="Nucleotide-diphospho-sugar transferases"/>
    <property type="match status" value="1"/>
</dbReference>
<organism evidence="3 4">
    <name type="scientific">Oceanidesulfovibrio marinus</name>
    <dbReference type="NCBI Taxonomy" id="370038"/>
    <lineage>
        <taxon>Bacteria</taxon>
        <taxon>Pseudomonadati</taxon>
        <taxon>Thermodesulfobacteriota</taxon>
        <taxon>Desulfovibrionia</taxon>
        <taxon>Desulfovibrionales</taxon>
        <taxon>Desulfovibrionaceae</taxon>
        <taxon>Oceanidesulfovibrio</taxon>
    </lineage>
</organism>
<dbReference type="InterPro" id="IPR001173">
    <property type="entry name" value="Glyco_trans_2-like"/>
</dbReference>
<name>A0A6P1ZHG8_9BACT</name>
<keyword evidence="5" id="KW-1185">Reference proteome</keyword>
<proteinExistence type="predicted"/>
<dbReference type="Proteomes" id="UP000434052">
    <property type="component" value="Unassembled WGS sequence"/>
</dbReference>
<dbReference type="Gene3D" id="3.90.550.10">
    <property type="entry name" value="Spore Coat Polysaccharide Biosynthesis Protein SpsA, Chain A"/>
    <property type="match status" value="1"/>
</dbReference>
<dbReference type="InterPro" id="IPR050834">
    <property type="entry name" value="Glycosyltransf_2"/>
</dbReference>
<gene>
    <name evidence="3" type="ORF">DQK91_07770</name>
    <name evidence="2" type="ORF">E8L03_01210</name>
</gene>
<dbReference type="Pfam" id="PF00535">
    <property type="entry name" value="Glycos_transf_2"/>
    <property type="match status" value="1"/>
</dbReference>
<evidence type="ECO:0000313" key="2">
    <source>
        <dbReference type="EMBL" id="QJT07623.1"/>
    </source>
</evidence>
<sequence length="275" mass="31247">MRGEVMNNTLGTFIPNYNHGHLIERALSGVFDQELIPDQVIVYDDGSTDNSVEIVKRLQKKWPQITLIEGGKNIGGIHVSRKGMDLIQTRWINYLAADDAPASGIFAKAMAMADKYPDAGIIMGQMRITHEQTGAVKVTGVQGWDEPQYVSPDRFLNEYMRTHLPNHGLGSGTLWRKDALVECGGFRADLFSWCDTFAARAMALEYGAIYLPYPVVEKGYSETCYSHRMGRDMDVMLKVIDRGVQLMRSEQFRNLFPASYVYGWRRDYIKFLEQL</sequence>
<dbReference type="OrthoDB" id="5291101at2"/>
<reference evidence="2 5" key="2">
    <citation type="submission" date="2019-04" db="EMBL/GenBank/DDBJ databases">
        <title>Isolation and culture of sulfate reducing bacteria from the cold seep of the South China Sea.</title>
        <authorList>
            <person name="Sun C."/>
            <person name="Liu R."/>
        </authorList>
    </citation>
    <scope>NUCLEOTIDE SEQUENCE [LARGE SCALE GENOMIC DNA]</scope>
    <source>
        <strain evidence="2 5">CS1</strain>
    </source>
</reference>
<feature type="domain" description="Glycosyltransferase 2-like" evidence="1">
    <location>
        <begin position="13"/>
        <end position="154"/>
    </location>
</feature>
<evidence type="ECO:0000313" key="4">
    <source>
        <dbReference type="Proteomes" id="UP000434052"/>
    </source>
</evidence>
<dbReference type="EMBL" id="CP039543">
    <property type="protein sequence ID" value="QJT07623.1"/>
    <property type="molecule type" value="Genomic_DNA"/>
</dbReference>
<dbReference type="PANTHER" id="PTHR43685">
    <property type="entry name" value="GLYCOSYLTRANSFERASE"/>
    <property type="match status" value="1"/>
</dbReference>
<dbReference type="PANTHER" id="PTHR43685:SF2">
    <property type="entry name" value="GLYCOSYLTRANSFERASE 2-LIKE DOMAIN-CONTAINING PROTEIN"/>
    <property type="match status" value="1"/>
</dbReference>
<accession>A0A6P1ZHG8</accession>